<organism evidence="4 5">
    <name type="scientific">Alloyangia pacifica</name>
    <dbReference type="NCBI Taxonomy" id="311180"/>
    <lineage>
        <taxon>Bacteria</taxon>
        <taxon>Pseudomonadati</taxon>
        <taxon>Pseudomonadota</taxon>
        <taxon>Alphaproteobacteria</taxon>
        <taxon>Rhodobacterales</taxon>
        <taxon>Roseobacteraceae</taxon>
        <taxon>Alloyangia</taxon>
    </lineage>
</organism>
<dbReference type="PROSITE" id="PS50977">
    <property type="entry name" value="HTH_TETR_2"/>
    <property type="match status" value="1"/>
</dbReference>
<dbReference type="GO" id="GO:0003677">
    <property type="term" value="F:DNA binding"/>
    <property type="evidence" value="ECO:0007669"/>
    <property type="project" value="UniProtKB-UniRule"/>
</dbReference>
<evidence type="ECO:0000256" key="2">
    <source>
        <dbReference type="PROSITE-ProRule" id="PRU00335"/>
    </source>
</evidence>
<dbReference type="EMBL" id="FOZW01000002">
    <property type="protein sequence ID" value="SFS57534.1"/>
    <property type="molecule type" value="Genomic_DNA"/>
</dbReference>
<reference evidence="5" key="1">
    <citation type="submission" date="2016-10" db="EMBL/GenBank/DDBJ databases">
        <authorList>
            <person name="Varghese N."/>
            <person name="Submissions S."/>
        </authorList>
    </citation>
    <scope>NUCLEOTIDE SEQUENCE [LARGE SCALE GENOMIC DNA]</scope>
    <source>
        <strain evidence="5">DSM 26894</strain>
    </source>
</reference>
<feature type="domain" description="HTH tetR-type" evidence="3">
    <location>
        <begin position="54"/>
        <end position="114"/>
    </location>
</feature>
<dbReference type="SUPFAM" id="SSF46689">
    <property type="entry name" value="Homeodomain-like"/>
    <property type="match status" value="1"/>
</dbReference>
<keyword evidence="5" id="KW-1185">Reference proteome</keyword>
<name>A0A1I6QYN8_9RHOB</name>
<dbReference type="STRING" id="311180.SAMN04488050_102503"/>
<sequence length="257" mass="29498">MYTPVNNQVTYVYFAPRQTRHQRTFSRQWRLTGRVRPFPERPMTEDDSPNRGWRGSPDLWLDAAYVALTEKGVDAVKIMPLAQALQLSRTSFYWFFKDRKQLLAALLDRWEGATTVPLVAATREYAATETEAMLNVISTFLSDDSFDARLELAVRSWAQQDPAVLERLQRADTERLDALRTMLAGWGHEGADADVRARTIYLVQVGYISMRVAEPVEERLERFPHYVEIYTGKRPPEAEMARFRARLGLKKAPGAQG</sequence>
<accession>A0A1I6QYN8</accession>
<dbReference type="AlphaFoldDB" id="A0A1I6QYN8"/>
<evidence type="ECO:0000313" key="5">
    <source>
        <dbReference type="Proteomes" id="UP000199392"/>
    </source>
</evidence>
<dbReference type="Pfam" id="PF00440">
    <property type="entry name" value="TetR_N"/>
    <property type="match status" value="1"/>
</dbReference>
<gene>
    <name evidence="4" type="ORF">SAMN04488050_102503</name>
</gene>
<proteinExistence type="predicted"/>
<evidence type="ECO:0000259" key="3">
    <source>
        <dbReference type="PROSITE" id="PS50977"/>
    </source>
</evidence>
<protein>
    <submittedName>
        <fullName evidence="4">Transcriptional regulator, TetR family</fullName>
    </submittedName>
</protein>
<dbReference type="Gene3D" id="1.10.357.10">
    <property type="entry name" value="Tetracycline Repressor, domain 2"/>
    <property type="match status" value="1"/>
</dbReference>
<dbReference type="InterPro" id="IPR001647">
    <property type="entry name" value="HTH_TetR"/>
</dbReference>
<dbReference type="Proteomes" id="UP000199392">
    <property type="component" value="Unassembled WGS sequence"/>
</dbReference>
<evidence type="ECO:0000256" key="1">
    <source>
        <dbReference type="ARBA" id="ARBA00023125"/>
    </source>
</evidence>
<keyword evidence="1 2" id="KW-0238">DNA-binding</keyword>
<dbReference type="InterPro" id="IPR009057">
    <property type="entry name" value="Homeodomain-like_sf"/>
</dbReference>
<evidence type="ECO:0000313" key="4">
    <source>
        <dbReference type="EMBL" id="SFS57534.1"/>
    </source>
</evidence>
<feature type="DNA-binding region" description="H-T-H motif" evidence="2">
    <location>
        <begin position="77"/>
        <end position="96"/>
    </location>
</feature>